<proteinExistence type="predicted"/>
<dbReference type="Gene3D" id="3.40.50.970">
    <property type="match status" value="1"/>
</dbReference>
<protein>
    <recommendedName>
        <fullName evidence="3">2-succinyl-5-enolpyruvyl-6-hydroxy-3-cyclohexene-1-carboxylate synthase</fullName>
    </recommendedName>
</protein>
<dbReference type="EMBL" id="CP103166">
    <property type="protein sequence ID" value="UVQ95902.1"/>
    <property type="molecule type" value="Genomic_DNA"/>
</dbReference>
<organism evidence="1 2">
    <name type="scientific">Bacteroides caccae</name>
    <dbReference type="NCBI Taxonomy" id="47678"/>
    <lineage>
        <taxon>Bacteria</taxon>
        <taxon>Pseudomonadati</taxon>
        <taxon>Bacteroidota</taxon>
        <taxon>Bacteroidia</taxon>
        <taxon>Bacteroidales</taxon>
        <taxon>Bacteroidaceae</taxon>
        <taxon>Bacteroides</taxon>
    </lineage>
</organism>
<evidence type="ECO:0000313" key="1">
    <source>
        <dbReference type="EMBL" id="UVQ95902.1"/>
    </source>
</evidence>
<dbReference type="AlphaFoldDB" id="A0AA94XZU4"/>
<gene>
    <name evidence="1" type="ORF">NXW23_16355</name>
</gene>
<dbReference type="Proteomes" id="UP001060260">
    <property type="component" value="Chromosome"/>
</dbReference>
<accession>A0AA94XZU4</accession>
<sequence>MVGDLAFFYDLNALGNHYIKNNIRILLVNNGEGIEFKNYLHPAFKFGDAANEYFAARGHFGAQSPRLVRDFVGALGFEYRASTDKKSFLENIDWFTSCKLTDKPLVWEAFTNEVDENASILYMNTLNESAKGIAKRIAKAILPESVQRKITEHIDRTK</sequence>
<reference evidence="1" key="1">
    <citation type="submission" date="2022-08" db="EMBL/GenBank/DDBJ databases">
        <title>Genome Sequencing of Bacteroides fragilis Group Isolates with Nanopore Technology.</title>
        <authorList>
            <person name="Tisza M.J."/>
            <person name="Smith D."/>
            <person name="Dekker J.P."/>
        </authorList>
    </citation>
    <scope>NUCLEOTIDE SEQUENCE</scope>
    <source>
        <strain evidence="1">BFG-474</strain>
    </source>
</reference>
<evidence type="ECO:0008006" key="3">
    <source>
        <dbReference type="Google" id="ProtNLM"/>
    </source>
</evidence>
<name>A0AA94XZU4_9BACE</name>
<evidence type="ECO:0000313" key="2">
    <source>
        <dbReference type="Proteomes" id="UP001060260"/>
    </source>
</evidence>